<dbReference type="EMBL" id="AP017470">
    <property type="protein sequence ID" value="BBB32211.1"/>
    <property type="molecule type" value="Genomic_DNA"/>
</dbReference>
<accession>A0A7R6PN95</accession>
<dbReference type="Proteomes" id="UP000595564">
    <property type="component" value="Chromosome"/>
</dbReference>
<keyword evidence="1" id="KW-0812">Transmembrane</keyword>
<dbReference type="SUPFAM" id="SSF46955">
    <property type="entry name" value="Putative DNA-binding domain"/>
    <property type="match status" value="1"/>
</dbReference>
<keyword evidence="1" id="KW-1133">Transmembrane helix</keyword>
<feature type="transmembrane region" description="Helical" evidence="1">
    <location>
        <begin position="89"/>
        <end position="110"/>
    </location>
</feature>
<gene>
    <name evidence="2" type="ORF">TTHT_0635</name>
</gene>
<sequence length="466" mass="55660">MDRKRLDGWKEISEYVGKSAKTIHRWEKQDGFPIRRIKDKKSVFAYTDEIDKWLAERNKKDKPEQTHNNLVTENILKDKQSKKKPIKPFVFFAITILLVIVAGYNFTSYYKIRKLQKRKLFYEIKGEGSIINIKDQYGNILKTFHTNSDVYKRVAFEPGNCKYVHFVDLNNDKILDMVYAEIDPEKPKEVRIFISDSKGNLIEKKRFNLSTSYKVKDENYVYDNFAIVNTKVNDIDSDGKPELIILQVDIPFYPSCVRVFNLDGKEKFTFWHPGRFRSLEIRKVEGEKVLILSGTNNYLHKFSLPVITFMKSDWKFYNKTLDFIQPENTNFDFNKKSNIVYLTFFLDNFKMTNYYLATYQKSNNSKTHMDFSAFFYSKIKPMVFKKMGINFNIHQHILNIITDYQGNVINKFFYPEFIVIENIKNPEEYIDKHVKTLYYDGQNWQKDYTSIEKQFKPFQRLPYFKN</sequence>
<keyword evidence="3" id="KW-1185">Reference proteome</keyword>
<name>A0A7R6PN95_9BACT</name>
<evidence type="ECO:0000313" key="2">
    <source>
        <dbReference type="EMBL" id="BBB32211.1"/>
    </source>
</evidence>
<reference evidence="2 3" key="1">
    <citation type="journal article" date="2012" name="Extremophiles">
        <title>Thermotomaculum hydrothermale gen. nov., sp. nov., a novel heterotrophic thermophile within the phylum Acidobacteria from a deep-sea hydrothermal vent chimney in the Southern Okinawa Trough.</title>
        <authorList>
            <person name="Izumi H."/>
            <person name="Nunoura T."/>
            <person name="Miyazaki M."/>
            <person name="Mino S."/>
            <person name="Toki T."/>
            <person name="Takai K."/>
            <person name="Sako Y."/>
            <person name="Sawabe T."/>
            <person name="Nakagawa S."/>
        </authorList>
    </citation>
    <scope>NUCLEOTIDE SEQUENCE [LARGE SCALE GENOMIC DNA]</scope>
    <source>
        <strain evidence="2 3">AC55</strain>
    </source>
</reference>
<dbReference type="KEGG" id="thyd:TTHT_0635"/>
<dbReference type="Gene3D" id="1.10.10.10">
    <property type="entry name" value="Winged helix-like DNA-binding domain superfamily/Winged helix DNA-binding domain"/>
    <property type="match status" value="1"/>
</dbReference>
<organism evidence="2 3">
    <name type="scientific">Thermotomaculum hydrothermale</name>
    <dbReference type="NCBI Taxonomy" id="981385"/>
    <lineage>
        <taxon>Bacteria</taxon>
        <taxon>Pseudomonadati</taxon>
        <taxon>Acidobacteriota</taxon>
        <taxon>Holophagae</taxon>
        <taxon>Thermotomaculales</taxon>
        <taxon>Thermotomaculaceae</taxon>
        <taxon>Thermotomaculum</taxon>
    </lineage>
</organism>
<dbReference type="InterPro" id="IPR028994">
    <property type="entry name" value="Integrin_alpha_N"/>
</dbReference>
<dbReference type="InterPro" id="IPR009061">
    <property type="entry name" value="DNA-bd_dom_put_sf"/>
</dbReference>
<keyword evidence="1" id="KW-0472">Membrane</keyword>
<dbReference type="AlphaFoldDB" id="A0A7R6PN95"/>
<evidence type="ECO:0000256" key="1">
    <source>
        <dbReference type="SAM" id="Phobius"/>
    </source>
</evidence>
<dbReference type="SUPFAM" id="SSF69318">
    <property type="entry name" value="Integrin alpha N-terminal domain"/>
    <property type="match status" value="1"/>
</dbReference>
<evidence type="ECO:0000313" key="3">
    <source>
        <dbReference type="Proteomes" id="UP000595564"/>
    </source>
</evidence>
<protein>
    <submittedName>
        <fullName evidence="2">Uncharacterized protein</fullName>
    </submittedName>
</protein>
<dbReference type="RefSeq" id="WP_201328554.1">
    <property type="nucleotide sequence ID" value="NZ_AP017470.1"/>
</dbReference>
<proteinExistence type="predicted"/>
<dbReference type="InterPro" id="IPR036388">
    <property type="entry name" value="WH-like_DNA-bd_sf"/>
</dbReference>